<feature type="signal peptide" evidence="1">
    <location>
        <begin position="1"/>
        <end position="21"/>
    </location>
</feature>
<evidence type="ECO:0000313" key="2">
    <source>
        <dbReference type="EMBL" id="EPB79040.1"/>
    </source>
</evidence>
<evidence type="ECO:0000256" key="1">
    <source>
        <dbReference type="SAM" id="SignalP"/>
    </source>
</evidence>
<name>A0A0D6M4H2_9BILA</name>
<protein>
    <submittedName>
        <fullName evidence="2">Uncharacterized protein</fullName>
    </submittedName>
</protein>
<accession>A0A0D6M4H2</accession>
<sequence>MAGNVGTVLFCLCLSIELAKSSDILQNDELFTTSEHDPIKLSSDLKSPSKKADLKAKAEEALSSRNNWGFSDGLSEWPEKHGETPMSELAKTLSTVKPYYEEVDPSRNGLLKDIGSINVGFGVGVGVPGNDPVRVASRVGVGFGASGLAGQLPIGQDIYPRQNVAH</sequence>
<evidence type="ECO:0000313" key="3">
    <source>
        <dbReference type="Proteomes" id="UP000054495"/>
    </source>
</evidence>
<reference evidence="2 3" key="1">
    <citation type="submission" date="2013-05" db="EMBL/GenBank/DDBJ databases">
        <title>Draft genome of the parasitic nematode Anyclostoma ceylanicum.</title>
        <authorList>
            <person name="Mitreva M."/>
        </authorList>
    </citation>
    <scope>NUCLEOTIDE SEQUENCE [LARGE SCALE GENOMIC DNA]</scope>
</reference>
<feature type="chain" id="PRO_5002307626" evidence="1">
    <location>
        <begin position="22"/>
        <end position="166"/>
    </location>
</feature>
<gene>
    <name evidence="2" type="ORF">ANCCEY_01897</name>
</gene>
<dbReference type="Proteomes" id="UP000054495">
    <property type="component" value="Unassembled WGS sequence"/>
</dbReference>
<keyword evidence="1" id="KW-0732">Signal</keyword>
<dbReference type="EMBL" id="KE124801">
    <property type="protein sequence ID" value="EPB79040.1"/>
    <property type="molecule type" value="Genomic_DNA"/>
</dbReference>
<organism evidence="2 3">
    <name type="scientific">Ancylostoma ceylanicum</name>
    <dbReference type="NCBI Taxonomy" id="53326"/>
    <lineage>
        <taxon>Eukaryota</taxon>
        <taxon>Metazoa</taxon>
        <taxon>Ecdysozoa</taxon>
        <taxon>Nematoda</taxon>
        <taxon>Chromadorea</taxon>
        <taxon>Rhabditida</taxon>
        <taxon>Rhabditina</taxon>
        <taxon>Rhabditomorpha</taxon>
        <taxon>Strongyloidea</taxon>
        <taxon>Ancylostomatidae</taxon>
        <taxon>Ancylostomatinae</taxon>
        <taxon>Ancylostoma</taxon>
    </lineage>
</organism>
<proteinExistence type="predicted"/>
<dbReference type="AlphaFoldDB" id="A0A0D6M4H2"/>
<keyword evidence="3" id="KW-1185">Reference proteome</keyword>